<dbReference type="GO" id="GO:0003676">
    <property type="term" value="F:nucleic acid binding"/>
    <property type="evidence" value="ECO:0007669"/>
    <property type="project" value="InterPro"/>
</dbReference>
<evidence type="ECO:0000256" key="6">
    <source>
        <dbReference type="ARBA" id="ARBA00022759"/>
    </source>
</evidence>
<evidence type="ECO:0000256" key="5">
    <source>
        <dbReference type="ARBA" id="ARBA00022723"/>
    </source>
</evidence>
<feature type="domain" description="RNase H type-1" evidence="8">
    <location>
        <begin position="78"/>
        <end position="206"/>
    </location>
</feature>
<reference evidence="9 10" key="1">
    <citation type="journal article" date="2019" name="Sci. Rep.">
        <title>Orb-weaving spider Araneus ventricosus genome elucidates the spidroin gene catalogue.</title>
        <authorList>
            <person name="Kono N."/>
            <person name="Nakamura H."/>
            <person name="Ohtoshi R."/>
            <person name="Moran D.A.P."/>
            <person name="Shinohara A."/>
            <person name="Yoshida Y."/>
            <person name="Fujiwara M."/>
            <person name="Mori M."/>
            <person name="Tomita M."/>
            <person name="Arakawa K."/>
        </authorList>
    </citation>
    <scope>NUCLEOTIDE SEQUENCE [LARGE SCALE GENOMIC DNA]</scope>
</reference>
<dbReference type="GO" id="GO:0046872">
    <property type="term" value="F:metal ion binding"/>
    <property type="evidence" value="ECO:0007669"/>
    <property type="project" value="UniProtKB-KW"/>
</dbReference>
<protein>
    <recommendedName>
        <fullName evidence="3">ribonuclease H</fullName>
        <ecNumber evidence="3">3.1.26.4</ecNumber>
    </recommendedName>
</protein>
<dbReference type="Gene3D" id="3.30.420.10">
    <property type="entry name" value="Ribonuclease H-like superfamily/Ribonuclease H"/>
    <property type="match status" value="1"/>
</dbReference>
<evidence type="ECO:0000256" key="2">
    <source>
        <dbReference type="ARBA" id="ARBA00005300"/>
    </source>
</evidence>
<comment type="similarity">
    <text evidence="2">Belongs to the RNase H family.</text>
</comment>
<dbReference type="InterPro" id="IPR012337">
    <property type="entry name" value="RNaseH-like_sf"/>
</dbReference>
<keyword evidence="5" id="KW-0479">Metal-binding</keyword>
<organism evidence="9 10">
    <name type="scientific">Araneus ventricosus</name>
    <name type="common">Orbweaver spider</name>
    <name type="synonym">Epeira ventricosa</name>
    <dbReference type="NCBI Taxonomy" id="182803"/>
    <lineage>
        <taxon>Eukaryota</taxon>
        <taxon>Metazoa</taxon>
        <taxon>Ecdysozoa</taxon>
        <taxon>Arthropoda</taxon>
        <taxon>Chelicerata</taxon>
        <taxon>Arachnida</taxon>
        <taxon>Araneae</taxon>
        <taxon>Araneomorphae</taxon>
        <taxon>Entelegynae</taxon>
        <taxon>Araneoidea</taxon>
        <taxon>Araneidae</taxon>
        <taxon>Araneus</taxon>
    </lineage>
</organism>
<name>A0A4Y2CV23_ARAVE</name>
<dbReference type="SUPFAM" id="SSF53098">
    <property type="entry name" value="Ribonuclease H-like"/>
    <property type="match status" value="1"/>
</dbReference>
<dbReference type="PROSITE" id="PS50879">
    <property type="entry name" value="RNASE_H_1"/>
    <property type="match status" value="1"/>
</dbReference>
<dbReference type="GO" id="GO:0043137">
    <property type="term" value="P:DNA replication, removal of RNA primer"/>
    <property type="evidence" value="ECO:0007669"/>
    <property type="project" value="TreeGrafter"/>
</dbReference>
<dbReference type="PANTHER" id="PTHR10642">
    <property type="entry name" value="RIBONUCLEASE H1"/>
    <property type="match status" value="1"/>
</dbReference>
<evidence type="ECO:0000259" key="8">
    <source>
        <dbReference type="PROSITE" id="PS50879"/>
    </source>
</evidence>
<evidence type="ECO:0000256" key="3">
    <source>
        <dbReference type="ARBA" id="ARBA00012180"/>
    </source>
</evidence>
<dbReference type="InterPro" id="IPR002156">
    <property type="entry name" value="RNaseH_domain"/>
</dbReference>
<evidence type="ECO:0000313" key="10">
    <source>
        <dbReference type="Proteomes" id="UP000499080"/>
    </source>
</evidence>
<keyword evidence="4" id="KW-0540">Nuclease</keyword>
<sequence length="375" mass="42462">MKINWQSKLQVILGIPPLYFQLQQEARVTAIRRLNISLPDTLTTLVPGEVEKGETGWAAHPAECPSEEQISLVDGGGITSGTRIYTDGSKTEKGVGAEFCVWSGQNIVHRWLAKLQDYNTVFQAELLALKHATDHATSLPHQPITILVDNQAIVQAAANPRSINATDREICKSLITNKHIHIFCIKAHVGYDGNEEADRLAKEAAESDRDPLSIKTPISFLKSVFKKKMMEDWQSDWEDEDTGRSTFNILPRVSTQPCYWKREEILFFTGHGPFPSYLKRCNLATTANCPCGNTNGTPLQYATECIRTASFHMTKPAQQHELIWFRNVASNKGSRLKIQRLLHHHNDFQELSNNSIISLFHYLQVDMRNFLRPLR</sequence>
<keyword evidence="7" id="KW-0378">Hydrolase</keyword>
<dbReference type="GO" id="GO:0004523">
    <property type="term" value="F:RNA-DNA hybrid ribonuclease activity"/>
    <property type="evidence" value="ECO:0007669"/>
    <property type="project" value="UniProtKB-EC"/>
</dbReference>
<comment type="caution">
    <text evidence="9">The sequence shown here is derived from an EMBL/GenBank/DDBJ whole genome shotgun (WGS) entry which is preliminary data.</text>
</comment>
<evidence type="ECO:0000256" key="7">
    <source>
        <dbReference type="ARBA" id="ARBA00022801"/>
    </source>
</evidence>
<dbReference type="CDD" id="cd09276">
    <property type="entry name" value="Rnase_HI_RT_non_LTR"/>
    <property type="match status" value="1"/>
</dbReference>
<gene>
    <name evidence="9" type="ORF">AVEN_100734_1</name>
</gene>
<comment type="catalytic activity">
    <reaction evidence="1">
        <text>Endonucleolytic cleavage to 5'-phosphomonoester.</text>
        <dbReference type="EC" id="3.1.26.4"/>
    </reaction>
</comment>
<dbReference type="Proteomes" id="UP000499080">
    <property type="component" value="Unassembled WGS sequence"/>
</dbReference>
<keyword evidence="6" id="KW-0255">Endonuclease</keyword>
<dbReference type="Pfam" id="PF00075">
    <property type="entry name" value="RNase_H"/>
    <property type="match status" value="1"/>
</dbReference>
<accession>A0A4Y2CV23</accession>
<proteinExistence type="inferred from homology"/>
<dbReference type="PANTHER" id="PTHR10642:SF26">
    <property type="entry name" value="RIBONUCLEASE H1"/>
    <property type="match status" value="1"/>
</dbReference>
<evidence type="ECO:0000256" key="1">
    <source>
        <dbReference type="ARBA" id="ARBA00000077"/>
    </source>
</evidence>
<keyword evidence="10" id="KW-1185">Reference proteome</keyword>
<dbReference type="InterPro" id="IPR036397">
    <property type="entry name" value="RNaseH_sf"/>
</dbReference>
<dbReference type="EMBL" id="BGPR01000243">
    <property type="protein sequence ID" value="GBM07538.1"/>
    <property type="molecule type" value="Genomic_DNA"/>
</dbReference>
<dbReference type="AlphaFoldDB" id="A0A4Y2CV23"/>
<dbReference type="EC" id="3.1.26.4" evidence="3"/>
<evidence type="ECO:0000256" key="4">
    <source>
        <dbReference type="ARBA" id="ARBA00022722"/>
    </source>
</evidence>
<evidence type="ECO:0000313" key="9">
    <source>
        <dbReference type="EMBL" id="GBM07538.1"/>
    </source>
</evidence>
<dbReference type="OrthoDB" id="411823at2759"/>
<dbReference type="InterPro" id="IPR050092">
    <property type="entry name" value="RNase_H"/>
</dbReference>